<comment type="caution">
    <text evidence="2">The sequence shown here is derived from an EMBL/GenBank/DDBJ whole genome shotgun (WGS) entry which is preliminary data.</text>
</comment>
<reference evidence="2 3" key="1">
    <citation type="submission" date="2017-03" db="EMBL/GenBank/DDBJ databases">
        <title>Whole genome sequence of Micromonospora wenchangensis, isolated from mangrove soil.</title>
        <authorList>
            <person name="Yang H."/>
        </authorList>
    </citation>
    <scope>NUCLEOTIDE SEQUENCE [LARGE SCALE GENOMIC DNA]</scope>
    <source>
        <strain evidence="2 3">CCTCC AA 2012002</strain>
    </source>
</reference>
<keyword evidence="3" id="KW-1185">Reference proteome</keyword>
<organism evidence="2 3">
    <name type="scientific">Micromonospora wenchangensis</name>
    <dbReference type="NCBI Taxonomy" id="1185415"/>
    <lineage>
        <taxon>Bacteria</taxon>
        <taxon>Bacillati</taxon>
        <taxon>Actinomycetota</taxon>
        <taxon>Actinomycetes</taxon>
        <taxon>Micromonosporales</taxon>
        <taxon>Micromonosporaceae</taxon>
        <taxon>Micromonospora</taxon>
    </lineage>
</organism>
<name>A0A246RQ91_9ACTN</name>
<gene>
    <name evidence="2" type="ORF">B5D80_07220</name>
</gene>
<feature type="compositionally biased region" description="Low complexity" evidence="1">
    <location>
        <begin position="88"/>
        <end position="102"/>
    </location>
</feature>
<sequence length="108" mass="12003">MPGSRPGQGHLRTDRCPARPRSGPRRCPPSRPGQTEIRPAPAPAVPTRPDRPPQTRADDRDRADPGGATRSRWSRRDAVRVSRRRCGRPGSSRRTGRLPSGGTRRRGW</sequence>
<feature type="compositionally biased region" description="Basic and acidic residues" evidence="1">
    <location>
        <begin position="48"/>
        <end position="64"/>
    </location>
</feature>
<evidence type="ECO:0000256" key="1">
    <source>
        <dbReference type="SAM" id="MobiDB-lite"/>
    </source>
</evidence>
<dbReference type="EMBL" id="MZMV01000009">
    <property type="protein sequence ID" value="OWV10085.1"/>
    <property type="molecule type" value="Genomic_DNA"/>
</dbReference>
<dbReference type="Proteomes" id="UP000197174">
    <property type="component" value="Unassembled WGS sequence"/>
</dbReference>
<proteinExistence type="predicted"/>
<evidence type="ECO:0000313" key="2">
    <source>
        <dbReference type="EMBL" id="OWV10085.1"/>
    </source>
</evidence>
<feature type="region of interest" description="Disordered" evidence="1">
    <location>
        <begin position="1"/>
        <end position="108"/>
    </location>
</feature>
<protein>
    <submittedName>
        <fullName evidence="2">Uncharacterized protein</fullName>
    </submittedName>
</protein>
<accession>A0A246RQ91</accession>
<dbReference type="AlphaFoldDB" id="A0A246RQ91"/>
<evidence type="ECO:0000313" key="3">
    <source>
        <dbReference type="Proteomes" id="UP000197174"/>
    </source>
</evidence>